<evidence type="ECO:0000256" key="1">
    <source>
        <dbReference type="ARBA" id="ARBA00010688"/>
    </source>
</evidence>
<dbReference type="CDD" id="cd01167">
    <property type="entry name" value="bac_FRK"/>
    <property type="match status" value="1"/>
</dbReference>
<comment type="similarity">
    <text evidence="1">Belongs to the carbohydrate kinase PfkB family.</text>
</comment>
<dbReference type="InterPro" id="IPR050306">
    <property type="entry name" value="PfkB_Carbo_kinase"/>
</dbReference>
<dbReference type="SUPFAM" id="SSF53613">
    <property type="entry name" value="Ribokinase-like"/>
    <property type="match status" value="1"/>
</dbReference>
<dbReference type="InterPro" id="IPR029056">
    <property type="entry name" value="Ribokinase-like"/>
</dbReference>
<dbReference type="InterPro" id="IPR002173">
    <property type="entry name" value="Carboh/pur_kinase_PfkB_CS"/>
</dbReference>
<dbReference type="PROSITE" id="PS00584">
    <property type="entry name" value="PFKB_KINASES_2"/>
    <property type="match status" value="1"/>
</dbReference>
<dbReference type="AlphaFoldDB" id="A0A7G9FUN4"/>
<evidence type="ECO:0000313" key="6">
    <source>
        <dbReference type="Proteomes" id="UP000515981"/>
    </source>
</evidence>
<evidence type="ECO:0000256" key="2">
    <source>
        <dbReference type="ARBA" id="ARBA00022679"/>
    </source>
</evidence>
<dbReference type="PANTHER" id="PTHR43085:SF54">
    <property type="entry name" value="PUTATIVE-RELATED"/>
    <property type="match status" value="1"/>
</dbReference>
<dbReference type="GO" id="GO:0016301">
    <property type="term" value="F:kinase activity"/>
    <property type="evidence" value="ECO:0007669"/>
    <property type="project" value="UniProtKB-KW"/>
</dbReference>
<dbReference type="EMBL" id="CP060633">
    <property type="protein sequence ID" value="QNM02266.1"/>
    <property type="molecule type" value="Genomic_DNA"/>
</dbReference>
<reference evidence="5 6" key="1">
    <citation type="submission" date="2020-08" db="EMBL/GenBank/DDBJ databases">
        <authorList>
            <person name="Liu C."/>
            <person name="Sun Q."/>
        </authorList>
    </citation>
    <scope>NUCLEOTIDE SEQUENCE [LARGE SCALE GENOMIC DNA]</scope>
    <source>
        <strain evidence="5 6">NSJ-8</strain>
    </source>
</reference>
<sequence>MKKDLDVAALGEVLIDFTTAGTSGQNHMLFEANPGGAPCNVLAMLRKLDKHVAFIGKVGKDMFGDFLENTIRSKGILTDGLVKDNCIPTTLAFVHTAADGEREFSFYRNPGADMMLGKEEVDGELIKRSRIFHYGSLSMTHDKNYEATQYAIQVAKDNGCLISFDPNLRLSLWKTPEEARKRILYGMKQCDIMKISEEEVAFVSEQESLEKGVSFIRDNSDIKILFVTLGNKGSIAYYKDEKIYCGGIHQEHVVDTTGAGDTFCGAVLSRILELGTDALTEKDIREMLLFANAAASIVVTRKGALCSMPELEEIRAATSLIDKVL</sequence>
<evidence type="ECO:0000313" key="5">
    <source>
        <dbReference type="EMBL" id="QNM02266.1"/>
    </source>
</evidence>
<protein>
    <submittedName>
        <fullName evidence="5">Carbohydrate kinase</fullName>
    </submittedName>
</protein>
<dbReference type="Gene3D" id="3.40.1190.20">
    <property type="match status" value="1"/>
</dbReference>
<gene>
    <name evidence="5" type="ORF">H9Q77_14545</name>
</gene>
<evidence type="ECO:0000259" key="4">
    <source>
        <dbReference type="Pfam" id="PF00294"/>
    </source>
</evidence>
<evidence type="ECO:0000256" key="3">
    <source>
        <dbReference type="ARBA" id="ARBA00022777"/>
    </source>
</evidence>
<keyword evidence="3 5" id="KW-0418">Kinase</keyword>
<dbReference type="Proteomes" id="UP000515981">
    <property type="component" value="Chromosome"/>
</dbReference>
<dbReference type="Pfam" id="PF00294">
    <property type="entry name" value="PfkB"/>
    <property type="match status" value="1"/>
</dbReference>
<dbReference type="InterPro" id="IPR011611">
    <property type="entry name" value="PfkB_dom"/>
</dbReference>
<feature type="domain" description="Carbohydrate kinase PfkB" evidence="4">
    <location>
        <begin position="6"/>
        <end position="309"/>
    </location>
</feature>
<keyword evidence="6" id="KW-1185">Reference proteome</keyword>
<dbReference type="KEGG" id="ssun:H9Q77_14545"/>
<accession>A0A7G9FUN4</accession>
<organism evidence="5 6">
    <name type="scientific">Simiaoa sunii</name>
    <dbReference type="NCBI Taxonomy" id="2763672"/>
    <lineage>
        <taxon>Bacteria</taxon>
        <taxon>Bacillati</taxon>
        <taxon>Bacillota</taxon>
        <taxon>Clostridia</taxon>
        <taxon>Lachnospirales</taxon>
        <taxon>Lachnospiraceae</taxon>
        <taxon>Simiaoa</taxon>
    </lineage>
</organism>
<proteinExistence type="inferred from homology"/>
<dbReference type="PANTHER" id="PTHR43085">
    <property type="entry name" value="HEXOKINASE FAMILY MEMBER"/>
    <property type="match status" value="1"/>
</dbReference>
<keyword evidence="2" id="KW-0808">Transferase</keyword>
<name>A0A7G9FUN4_9FIRM</name>
<dbReference type="RefSeq" id="WP_249326003.1">
    <property type="nucleotide sequence ID" value="NZ_CP060633.1"/>
</dbReference>